<dbReference type="Pfam" id="PF03837">
    <property type="entry name" value="RecT"/>
    <property type="match status" value="1"/>
</dbReference>
<name>A0A241XSN3_PSEAI</name>
<dbReference type="Proteomes" id="UP000194857">
    <property type="component" value="Unassembled WGS sequence"/>
</dbReference>
<dbReference type="GO" id="GO:0006259">
    <property type="term" value="P:DNA metabolic process"/>
    <property type="evidence" value="ECO:0007669"/>
    <property type="project" value="InterPro"/>
</dbReference>
<dbReference type="InterPro" id="IPR004590">
    <property type="entry name" value="ssDNA_annealing_RecT"/>
</dbReference>
<feature type="compositionally biased region" description="Low complexity" evidence="1">
    <location>
        <begin position="282"/>
        <end position="295"/>
    </location>
</feature>
<dbReference type="NCBIfam" id="TIGR00616">
    <property type="entry name" value="rect"/>
    <property type="match status" value="1"/>
</dbReference>
<comment type="caution">
    <text evidence="2">The sequence shown here is derived from an EMBL/GenBank/DDBJ whole genome shotgun (WGS) entry which is preliminary data.</text>
</comment>
<dbReference type="InterPro" id="IPR018330">
    <property type="entry name" value="RecT_fam"/>
</dbReference>
<protein>
    <recommendedName>
        <fullName evidence="4">Recombinase RecT</fullName>
    </recommendedName>
</protein>
<reference evidence="2 3" key="1">
    <citation type="submission" date="2017-05" db="EMBL/GenBank/DDBJ databases">
        <authorList>
            <person name="Song R."/>
            <person name="Chenine A.L."/>
            <person name="Ruprecht R.M."/>
        </authorList>
    </citation>
    <scope>NUCLEOTIDE SEQUENCE [LARGE SCALE GENOMIC DNA]</scope>
    <source>
        <strain evidence="2 3">S567_C10_BS</strain>
    </source>
</reference>
<accession>A0A241XSN3</accession>
<organism evidence="2 3">
    <name type="scientific">Pseudomonas aeruginosa</name>
    <dbReference type="NCBI Taxonomy" id="287"/>
    <lineage>
        <taxon>Bacteria</taxon>
        <taxon>Pseudomonadati</taxon>
        <taxon>Pseudomonadota</taxon>
        <taxon>Gammaproteobacteria</taxon>
        <taxon>Pseudomonadales</taxon>
        <taxon>Pseudomonadaceae</taxon>
        <taxon>Pseudomonas</taxon>
    </lineage>
</organism>
<dbReference type="RefSeq" id="WP_065327338.1">
    <property type="nucleotide sequence ID" value="NZ_NFFZ01000004.1"/>
</dbReference>
<evidence type="ECO:0008006" key="4">
    <source>
        <dbReference type="Google" id="ProtNLM"/>
    </source>
</evidence>
<dbReference type="GO" id="GO:0003677">
    <property type="term" value="F:DNA binding"/>
    <property type="evidence" value="ECO:0007669"/>
    <property type="project" value="InterPro"/>
</dbReference>
<evidence type="ECO:0000313" key="3">
    <source>
        <dbReference type="Proteomes" id="UP000194857"/>
    </source>
</evidence>
<evidence type="ECO:0000313" key="2">
    <source>
        <dbReference type="EMBL" id="OTI63355.1"/>
    </source>
</evidence>
<dbReference type="EMBL" id="NFFZ01000004">
    <property type="protein sequence ID" value="OTI63355.1"/>
    <property type="molecule type" value="Genomic_DNA"/>
</dbReference>
<proteinExistence type="predicted"/>
<gene>
    <name evidence="2" type="ORF">CAZ10_11050</name>
</gene>
<feature type="region of interest" description="Disordered" evidence="1">
    <location>
        <begin position="259"/>
        <end position="338"/>
    </location>
</feature>
<sequence>MSNTYEDYANQCRQLVNRTQPRFNSIIADTSGSLLFKTEAIYAMQAMLNNELLANTAFKNPVSLDLAMAQVAACGLTLDPAMQLAYLVPRDGKVIADISYRGLIDIAIRSRAVNLVTAKAVYSNDLFRYRGDHAQPEHVYDPFMPVEGRGELRGAYTVAHLAIGMLLVTPVRAEDIYAARAMSAAWSRAKPGKSKGPWETHPEPMTLKTTIKISRKYWPMSSPVLEQAIAYLNEEGGEGFTGGPITVDMAANIVNGGAAAETGKPEGETFEGDVVDLNQSKPNPQGEGQGQPRQEQNARQEAKPAQARKGSATVTQLEPKSTGIDAGTGDGEPSNLTEQMRDRIDQVLARTQRQKTWKACEDWIAANLTGDCASYAQEKYQEIYLAAQQPLDAAAG</sequence>
<dbReference type="AlphaFoldDB" id="A0A241XSN3"/>
<evidence type="ECO:0000256" key="1">
    <source>
        <dbReference type="SAM" id="MobiDB-lite"/>
    </source>
</evidence>